<evidence type="ECO:0000313" key="2">
    <source>
        <dbReference type="EMBL" id="KAF5245539.1"/>
    </source>
</evidence>
<protein>
    <recommendedName>
        <fullName evidence="1">F-box domain-containing protein</fullName>
    </recommendedName>
</protein>
<name>A0A8H5E341_9HYPO</name>
<feature type="domain" description="F-box" evidence="1">
    <location>
        <begin position="7"/>
        <end position="51"/>
    </location>
</feature>
<proteinExistence type="predicted"/>
<dbReference type="EMBL" id="JABEVY010000161">
    <property type="protein sequence ID" value="KAF5245539.1"/>
    <property type="molecule type" value="Genomic_DNA"/>
</dbReference>
<dbReference type="InterPro" id="IPR001810">
    <property type="entry name" value="F-box_dom"/>
</dbReference>
<organism evidence="2 3">
    <name type="scientific">Fusarium anthophilum</name>
    <dbReference type="NCBI Taxonomy" id="48485"/>
    <lineage>
        <taxon>Eukaryota</taxon>
        <taxon>Fungi</taxon>
        <taxon>Dikarya</taxon>
        <taxon>Ascomycota</taxon>
        <taxon>Pezizomycotina</taxon>
        <taxon>Sordariomycetes</taxon>
        <taxon>Hypocreomycetidae</taxon>
        <taxon>Hypocreales</taxon>
        <taxon>Nectriaceae</taxon>
        <taxon>Fusarium</taxon>
        <taxon>Fusarium fujikuroi species complex</taxon>
    </lineage>
</organism>
<evidence type="ECO:0000313" key="3">
    <source>
        <dbReference type="Proteomes" id="UP000573603"/>
    </source>
</evidence>
<keyword evidence="3" id="KW-1185">Reference proteome</keyword>
<dbReference type="SUPFAM" id="SSF81383">
    <property type="entry name" value="F-box domain"/>
    <property type="match status" value="1"/>
</dbReference>
<dbReference type="InterPro" id="IPR036047">
    <property type="entry name" value="F-box-like_dom_sf"/>
</dbReference>
<dbReference type="AlphaFoldDB" id="A0A8H5E341"/>
<sequence>MSTNSGSCSLLGLPADVLMYILDHTELCSLYWLSQTCKTIRHLAKRDFRTLVDTNAEDKAKFLLGLAYVLPDHYFCGNCCQLHIFNRHGSSRMPSHCWDDSVNHRRSCAILYDLQHQHVQLALKYNRLGGFYGHAAAKFMRSYQQSCSDGPLGSYIHFSATPEITDFRFLLHEEWKLQASLTATFGPRDVYIPICNHIDLWGHKPPVHSTTEILGTVWALVRHATPFKNREAERSYAPRGSCKTCSTSYEFSVSRENGVVVKTTHDYGIFNSLDEWKRRSRKHRIVWATSKLDFGFVETDSGEFEEAIFEE</sequence>
<comment type="caution">
    <text evidence="2">The sequence shown here is derived from an EMBL/GenBank/DDBJ whole genome shotgun (WGS) entry which is preliminary data.</text>
</comment>
<reference evidence="2 3" key="1">
    <citation type="journal article" date="2020" name="BMC Genomics">
        <title>Correction to: Identification and distribution of gene clusters required for synthesis of sphingolipid metabolism inhibitors in diverse species of the filamentous fungus Fusarium.</title>
        <authorList>
            <person name="Kim H.S."/>
            <person name="Lohmar J.M."/>
            <person name="Busman M."/>
            <person name="Brown D.W."/>
            <person name="Naumann T.A."/>
            <person name="Divon H.H."/>
            <person name="Lysoe E."/>
            <person name="Uhlig S."/>
            <person name="Proctor R.H."/>
        </authorList>
    </citation>
    <scope>NUCLEOTIDE SEQUENCE [LARGE SCALE GENOMIC DNA]</scope>
    <source>
        <strain evidence="2 3">NRRL 25214</strain>
    </source>
</reference>
<gene>
    <name evidence="2" type="ORF">FANTH_7291</name>
</gene>
<dbReference type="Proteomes" id="UP000573603">
    <property type="component" value="Unassembled WGS sequence"/>
</dbReference>
<evidence type="ECO:0000259" key="1">
    <source>
        <dbReference type="PROSITE" id="PS50181"/>
    </source>
</evidence>
<accession>A0A8H5E341</accession>
<dbReference type="PROSITE" id="PS50181">
    <property type="entry name" value="FBOX"/>
    <property type="match status" value="1"/>
</dbReference>
<dbReference type="Pfam" id="PF00646">
    <property type="entry name" value="F-box"/>
    <property type="match status" value="1"/>
</dbReference>